<sequence>MTFISTSTPPTASNKGGATSTSTSTTTLDALPPDLLQSHILSRLDGLTLIYTSCLSSQFREFCMEESLWRDICFSTWPSTDNPRVRQLISISPTTPFFLLLYTLSLFSADDLRRYIHYKDELIFSKVQETEIQSKWLCSSLFRVDLLDIKDVVPTPIRASGEDMCQDIANGGLTLSWIVIDPMGRRAANLSSWRAVSMHRHWLSWDIQVRIVTILAVDRGFVQFVMVVTYGACEGGEMIQVRETYLHVEDMEGMNLNGKETRNSREGKRRKKKRDDGKQRYKEYLKLKRERKERRLRRERRLDTICVVFGFSIIAAN</sequence>
<feature type="domain" description="F-box" evidence="2">
    <location>
        <begin position="29"/>
        <end position="75"/>
    </location>
</feature>
<evidence type="ECO:0000259" key="2">
    <source>
        <dbReference type="Pfam" id="PF12937"/>
    </source>
</evidence>
<dbReference type="PANTHER" id="PTHR33736">
    <property type="entry name" value="F-BOX PROTEIN-RELATED"/>
    <property type="match status" value="1"/>
</dbReference>
<dbReference type="Pfam" id="PF12937">
    <property type="entry name" value="F-box-like"/>
    <property type="match status" value="1"/>
</dbReference>
<evidence type="ECO:0000313" key="4">
    <source>
        <dbReference type="Proteomes" id="UP001141806"/>
    </source>
</evidence>
<evidence type="ECO:0000256" key="1">
    <source>
        <dbReference type="SAM" id="MobiDB-lite"/>
    </source>
</evidence>
<dbReference type="InterPro" id="IPR045283">
    <property type="entry name" value="AT3G44326-like"/>
</dbReference>
<accession>A0A9Q0QU78</accession>
<evidence type="ECO:0000313" key="3">
    <source>
        <dbReference type="EMBL" id="KAJ4972088.1"/>
    </source>
</evidence>
<dbReference type="AlphaFoldDB" id="A0A9Q0QU78"/>
<dbReference type="InterPro" id="IPR036047">
    <property type="entry name" value="F-box-like_dom_sf"/>
</dbReference>
<reference evidence="3" key="1">
    <citation type="journal article" date="2023" name="Plant J.">
        <title>The genome of the king protea, Protea cynaroides.</title>
        <authorList>
            <person name="Chang J."/>
            <person name="Duong T.A."/>
            <person name="Schoeman C."/>
            <person name="Ma X."/>
            <person name="Roodt D."/>
            <person name="Barker N."/>
            <person name="Li Z."/>
            <person name="Van de Peer Y."/>
            <person name="Mizrachi E."/>
        </authorList>
    </citation>
    <scope>NUCLEOTIDE SEQUENCE</scope>
    <source>
        <tissue evidence="3">Young leaves</tissue>
    </source>
</reference>
<feature type="region of interest" description="Disordered" evidence="1">
    <location>
        <begin position="1"/>
        <end position="24"/>
    </location>
</feature>
<dbReference type="EMBL" id="JAMYWD010000005">
    <property type="protein sequence ID" value="KAJ4972088.1"/>
    <property type="molecule type" value="Genomic_DNA"/>
</dbReference>
<name>A0A9Q0QU78_9MAGN</name>
<dbReference type="Gene3D" id="1.20.1280.50">
    <property type="match status" value="1"/>
</dbReference>
<feature type="compositionally biased region" description="Polar residues" evidence="1">
    <location>
        <begin position="1"/>
        <end position="18"/>
    </location>
</feature>
<gene>
    <name evidence="3" type="ORF">NE237_005187</name>
</gene>
<organism evidence="3 4">
    <name type="scientific">Protea cynaroides</name>
    <dbReference type="NCBI Taxonomy" id="273540"/>
    <lineage>
        <taxon>Eukaryota</taxon>
        <taxon>Viridiplantae</taxon>
        <taxon>Streptophyta</taxon>
        <taxon>Embryophyta</taxon>
        <taxon>Tracheophyta</taxon>
        <taxon>Spermatophyta</taxon>
        <taxon>Magnoliopsida</taxon>
        <taxon>Proteales</taxon>
        <taxon>Proteaceae</taxon>
        <taxon>Protea</taxon>
    </lineage>
</organism>
<dbReference type="SUPFAM" id="SSF81383">
    <property type="entry name" value="F-box domain"/>
    <property type="match status" value="1"/>
</dbReference>
<dbReference type="OrthoDB" id="671172at2759"/>
<dbReference type="PANTHER" id="PTHR33736:SF13">
    <property type="entry name" value="OS11G0155100 PROTEIN"/>
    <property type="match status" value="1"/>
</dbReference>
<feature type="region of interest" description="Disordered" evidence="1">
    <location>
        <begin position="256"/>
        <end position="277"/>
    </location>
</feature>
<dbReference type="Proteomes" id="UP001141806">
    <property type="component" value="Unassembled WGS sequence"/>
</dbReference>
<keyword evidence="4" id="KW-1185">Reference proteome</keyword>
<comment type="caution">
    <text evidence="3">The sequence shown here is derived from an EMBL/GenBank/DDBJ whole genome shotgun (WGS) entry which is preliminary data.</text>
</comment>
<dbReference type="InterPro" id="IPR001810">
    <property type="entry name" value="F-box_dom"/>
</dbReference>
<protein>
    <recommendedName>
        <fullName evidence="2">F-box domain-containing protein</fullName>
    </recommendedName>
</protein>
<proteinExistence type="predicted"/>